<dbReference type="OrthoDB" id="2506088at2759"/>
<reference evidence="2" key="1">
    <citation type="submission" date="2015-06" db="EMBL/GenBank/DDBJ databases">
        <title>Expansion of signal transduction pathways in fungi by whole-genome duplication.</title>
        <authorList>
            <consortium name="DOE Joint Genome Institute"/>
            <person name="Corrochano L.M."/>
            <person name="Kuo A."/>
            <person name="Marcet-Houben M."/>
            <person name="Polaino S."/>
            <person name="Salamov A."/>
            <person name="Villalobos J.M."/>
            <person name="Alvarez M.I."/>
            <person name="Avalos J."/>
            <person name="Benito E.P."/>
            <person name="Benoit I."/>
            <person name="Burger G."/>
            <person name="Camino L.P."/>
            <person name="Canovas D."/>
            <person name="Cerda-Olmedo E."/>
            <person name="Cheng J.-F."/>
            <person name="Dominguez A."/>
            <person name="Elias M."/>
            <person name="Eslava A.P."/>
            <person name="Glaser F."/>
            <person name="Grimwood J."/>
            <person name="Gutierrez G."/>
            <person name="Heitman J."/>
            <person name="Henrissat B."/>
            <person name="Iturriaga E.A."/>
            <person name="Lang B.F."/>
            <person name="Lavin J.L."/>
            <person name="Lee S."/>
            <person name="Li W."/>
            <person name="Lindquist E."/>
            <person name="Lopez-Garcia S."/>
            <person name="Luque E.M."/>
            <person name="Marcos A.T."/>
            <person name="Martin J."/>
            <person name="McCluskey K."/>
            <person name="Medina H.R."/>
            <person name="Miralles-Duran A."/>
            <person name="Miyazaki A."/>
            <person name="Munoz-Torres E."/>
            <person name="Oguiza J.A."/>
            <person name="Ohm R."/>
            <person name="Olmedo M."/>
            <person name="Orejas M."/>
            <person name="Ortiz-Castellanos L."/>
            <person name="Pisabarro A.G."/>
            <person name="Rodriguez-Romero J."/>
            <person name="Ruiz-Herrera J."/>
            <person name="Ruiz-Vazquez R."/>
            <person name="Sanz C."/>
            <person name="Schackwitz W."/>
            <person name="Schmutz J."/>
            <person name="Shahriari M."/>
            <person name="Shelest E."/>
            <person name="Silva-Franco F."/>
            <person name="Soanes D."/>
            <person name="Syed K."/>
            <person name="Tagua V.G."/>
            <person name="Talbot N.J."/>
            <person name="Thon M."/>
            <person name="De vries R.P."/>
            <person name="Wiebenga A."/>
            <person name="Yadav J.S."/>
            <person name="Braun E.L."/>
            <person name="Baker S."/>
            <person name="Garre V."/>
            <person name="Horwitz B."/>
            <person name="Torres-Martinez S."/>
            <person name="Idnurm A."/>
            <person name="Herrera-Estrella A."/>
            <person name="Gabaldon T."/>
            <person name="Grigoriev I.V."/>
        </authorList>
    </citation>
    <scope>NUCLEOTIDE SEQUENCE [LARGE SCALE GENOMIC DNA]</scope>
    <source>
        <strain evidence="2">NRRL 1555(-)</strain>
    </source>
</reference>
<dbReference type="RefSeq" id="XP_018283355.1">
    <property type="nucleotide sequence ID" value="XM_018442392.1"/>
</dbReference>
<evidence type="ECO:0000313" key="1">
    <source>
        <dbReference type="EMBL" id="OAD65315.1"/>
    </source>
</evidence>
<evidence type="ECO:0000313" key="2">
    <source>
        <dbReference type="Proteomes" id="UP000077315"/>
    </source>
</evidence>
<dbReference type="STRING" id="763407.A0A162W8C2"/>
<dbReference type="AlphaFoldDB" id="A0A162W8C2"/>
<proteinExistence type="predicted"/>
<protein>
    <submittedName>
        <fullName evidence="1">Uncharacterized protein</fullName>
    </submittedName>
</protein>
<dbReference type="EMBL" id="KV441029">
    <property type="protein sequence ID" value="OAD65315.1"/>
    <property type="molecule type" value="Genomic_DNA"/>
</dbReference>
<sequence>MLALFDGYLIEQGSDSEGYALHKVQSSSVTYGIKYLVSAWLSSIFYSYPKNWSSSGETSLNPMHHGLFSFNFRRSFITPLAIFSDDISGNLTKTHGMYSNMLVNFPAISYSMRNRRKNNFFVTAVSQQARFKLTHLMPIQATDLKALENGVDMYSSTYDETITVCASLLFITANNAQHTELVGLKHLTSNFLCKRCYSQNLSRFGFDNFGISLFYPTESLNFENPLR</sequence>
<organism evidence="1 2">
    <name type="scientific">Phycomyces blakesleeanus (strain ATCC 8743b / DSM 1359 / FGSC 10004 / NBRC 33097 / NRRL 1555)</name>
    <dbReference type="NCBI Taxonomy" id="763407"/>
    <lineage>
        <taxon>Eukaryota</taxon>
        <taxon>Fungi</taxon>
        <taxon>Fungi incertae sedis</taxon>
        <taxon>Mucoromycota</taxon>
        <taxon>Mucoromycotina</taxon>
        <taxon>Mucoromycetes</taxon>
        <taxon>Mucorales</taxon>
        <taxon>Phycomycetaceae</taxon>
        <taxon>Phycomyces</taxon>
    </lineage>
</organism>
<dbReference type="VEuPathDB" id="FungiDB:PHYBLDRAFT_71015"/>
<keyword evidence="2" id="KW-1185">Reference proteome</keyword>
<accession>A0A162W8C2</accession>
<dbReference type="InParanoid" id="A0A162W8C2"/>
<name>A0A162W8C2_PHYB8</name>
<gene>
    <name evidence="1" type="ORF">PHYBLDRAFT_71015</name>
</gene>
<dbReference type="Proteomes" id="UP000077315">
    <property type="component" value="Unassembled WGS sequence"/>
</dbReference>
<dbReference type="GeneID" id="29003298"/>